<feature type="domain" description="Transglutaminase-like" evidence="2">
    <location>
        <begin position="171"/>
        <end position="237"/>
    </location>
</feature>
<dbReference type="InterPro" id="IPR038765">
    <property type="entry name" value="Papain-like_cys_pep_sf"/>
</dbReference>
<dbReference type="RefSeq" id="WP_160796656.1">
    <property type="nucleotide sequence ID" value="NZ_WSSB01000007.1"/>
</dbReference>
<dbReference type="Proteomes" id="UP000467214">
    <property type="component" value="Unassembled WGS sequence"/>
</dbReference>
<gene>
    <name evidence="3" type="ORF">GQF02_09575</name>
</gene>
<keyword evidence="1" id="KW-0472">Membrane</keyword>
<dbReference type="Pfam" id="PF01841">
    <property type="entry name" value="Transglut_core"/>
    <property type="match status" value="1"/>
</dbReference>
<keyword evidence="1" id="KW-0812">Transmembrane</keyword>
<keyword evidence="1" id="KW-1133">Transmembrane helix</keyword>
<evidence type="ECO:0000256" key="1">
    <source>
        <dbReference type="SAM" id="Phobius"/>
    </source>
</evidence>
<dbReference type="Gene3D" id="3.10.620.30">
    <property type="match status" value="1"/>
</dbReference>
<accession>A0A845BPB3</accession>
<protein>
    <recommendedName>
        <fullName evidence="2">Transglutaminase-like domain-containing protein</fullName>
    </recommendedName>
</protein>
<evidence type="ECO:0000259" key="2">
    <source>
        <dbReference type="Pfam" id="PF01841"/>
    </source>
</evidence>
<reference evidence="3 4" key="1">
    <citation type="submission" date="2019-12" db="EMBL/GenBank/DDBJ databases">
        <title>Neisseriaceae gen. nov. sp. Genome sequencing and assembly.</title>
        <authorList>
            <person name="Liu Z."/>
            <person name="Li A."/>
        </authorList>
    </citation>
    <scope>NUCLEOTIDE SEQUENCE [LARGE SCALE GENOMIC DNA]</scope>
    <source>
        <strain evidence="3 4">B2N2-7</strain>
    </source>
</reference>
<dbReference type="InterPro" id="IPR002931">
    <property type="entry name" value="Transglutaminase-like"/>
</dbReference>
<dbReference type="Gene3D" id="2.30.30.380">
    <property type="entry name" value="Zn-finger domain of Sec23/24"/>
    <property type="match status" value="1"/>
</dbReference>
<dbReference type="SUPFAM" id="SSF54001">
    <property type="entry name" value="Cysteine proteinases"/>
    <property type="match status" value="1"/>
</dbReference>
<sequence length="303" mass="32926">MAEDFSYCKCPHCGRANRIDQHNVASRRPLCGQCRTPLSGNRRQAPAVLVLLGVLVLALPVSQWAMPYLGRTVALWAAVTLAWLVLRYYRATFDAGWKVMLAMFGVSVCLLLYDRSPEAGVLQMAKMTSAVPGIAGPLRDDPHRDYLAAVDARDPEINVLASRLVKGCAVRDQACEADSIARFVADRIDYRNDPDGGRDYIKPPRQTLAAAAGDCEDKTILAVSLLETLGIRSVMVFEPGHVYPMACFEQTPEALRGKAGRQIAGAGSCYALEPTAENSGLGVEKDTGRIEVAYLVKGGQRLD</sequence>
<evidence type="ECO:0000313" key="3">
    <source>
        <dbReference type="EMBL" id="MXR37220.1"/>
    </source>
</evidence>
<dbReference type="EMBL" id="WSSB01000007">
    <property type="protein sequence ID" value="MXR37220.1"/>
    <property type="molecule type" value="Genomic_DNA"/>
</dbReference>
<comment type="caution">
    <text evidence="3">The sequence shown here is derived from an EMBL/GenBank/DDBJ whole genome shotgun (WGS) entry which is preliminary data.</text>
</comment>
<keyword evidence="4" id="KW-1185">Reference proteome</keyword>
<organism evidence="3 4">
    <name type="scientific">Craterilacuibacter sinensis</name>
    <dbReference type="NCBI Taxonomy" id="2686017"/>
    <lineage>
        <taxon>Bacteria</taxon>
        <taxon>Pseudomonadati</taxon>
        <taxon>Pseudomonadota</taxon>
        <taxon>Betaproteobacteria</taxon>
        <taxon>Neisseriales</taxon>
        <taxon>Neisseriaceae</taxon>
        <taxon>Craterilacuibacter</taxon>
    </lineage>
</organism>
<feature type="transmembrane region" description="Helical" evidence="1">
    <location>
        <begin position="95"/>
        <end position="113"/>
    </location>
</feature>
<proteinExistence type="predicted"/>
<feature type="transmembrane region" description="Helical" evidence="1">
    <location>
        <begin position="68"/>
        <end position="86"/>
    </location>
</feature>
<name>A0A845BPB3_9NEIS</name>
<dbReference type="AlphaFoldDB" id="A0A845BPB3"/>
<evidence type="ECO:0000313" key="4">
    <source>
        <dbReference type="Proteomes" id="UP000467214"/>
    </source>
</evidence>
<feature type="transmembrane region" description="Helical" evidence="1">
    <location>
        <begin position="45"/>
        <end position="62"/>
    </location>
</feature>